<protein>
    <submittedName>
        <fullName evidence="1">Uncharacterized protein</fullName>
    </submittedName>
</protein>
<dbReference type="EMBL" id="LXQA010516502">
    <property type="protein sequence ID" value="MCI56711.1"/>
    <property type="molecule type" value="Genomic_DNA"/>
</dbReference>
<proteinExistence type="predicted"/>
<sequence length="44" mass="4884">ATSAYNGVVAELNSVVGEEPEMEDLVIEYAGDEIRRTRRTSIDQ</sequence>
<comment type="caution">
    <text evidence="1">The sequence shown here is derived from an EMBL/GenBank/DDBJ whole genome shotgun (WGS) entry which is preliminary data.</text>
</comment>
<accession>A0A392T6I4</accession>
<name>A0A392T6I4_9FABA</name>
<evidence type="ECO:0000313" key="1">
    <source>
        <dbReference type="EMBL" id="MCI56711.1"/>
    </source>
</evidence>
<dbReference type="AlphaFoldDB" id="A0A392T6I4"/>
<organism evidence="1 2">
    <name type="scientific">Trifolium medium</name>
    <dbReference type="NCBI Taxonomy" id="97028"/>
    <lineage>
        <taxon>Eukaryota</taxon>
        <taxon>Viridiplantae</taxon>
        <taxon>Streptophyta</taxon>
        <taxon>Embryophyta</taxon>
        <taxon>Tracheophyta</taxon>
        <taxon>Spermatophyta</taxon>
        <taxon>Magnoliopsida</taxon>
        <taxon>eudicotyledons</taxon>
        <taxon>Gunneridae</taxon>
        <taxon>Pentapetalae</taxon>
        <taxon>rosids</taxon>
        <taxon>fabids</taxon>
        <taxon>Fabales</taxon>
        <taxon>Fabaceae</taxon>
        <taxon>Papilionoideae</taxon>
        <taxon>50 kb inversion clade</taxon>
        <taxon>NPAAA clade</taxon>
        <taxon>Hologalegina</taxon>
        <taxon>IRL clade</taxon>
        <taxon>Trifolieae</taxon>
        <taxon>Trifolium</taxon>
    </lineage>
</organism>
<keyword evidence="2" id="KW-1185">Reference proteome</keyword>
<evidence type="ECO:0000313" key="2">
    <source>
        <dbReference type="Proteomes" id="UP000265520"/>
    </source>
</evidence>
<feature type="non-terminal residue" evidence="1">
    <location>
        <position position="1"/>
    </location>
</feature>
<reference evidence="1 2" key="1">
    <citation type="journal article" date="2018" name="Front. Plant Sci.">
        <title>Red Clover (Trifolium pratense) and Zigzag Clover (T. medium) - A Picture of Genomic Similarities and Differences.</title>
        <authorList>
            <person name="Dluhosova J."/>
            <person name="Istvanek J."/>
            <person name="Nedelnik J."/>
            <person name="Repkova J."/>
        </authorList>
    </citation>
    <scope>NUCLEOTIDE SEQUENCE [LARGE SCALE GENOMIC DNA]</scope>
    <source>
        <strain evidence="2">cv. 10/8</strain>
        <tissue evidence="1">Leaf</tissue>
    </source>
</reference>
<dbReference type="Proteomes" id="UP000265520">
    <property type="component" value="Unassembled WGS sequence"/>
</dbReference>